<gene>
    <name evidence="10" type="ORF">Goarm_015089</name>
</gene>
<keyword evidence="7 9" id="KW-1133">Transmembrane helix</keyword>
<evidence type="ECO:0000256" key="9">
    <source>
        <dbReference type="SAM" id="Phobius"/>
    </source>
</evidence>
<dbReference type="AlphaFoldDB" id="A0A7J9J883"/>
<feature type="transmembrane region" description="Helical" evidence="9">
    <location>
        <begin position="107"/>
        <end position="132"/>
    </location>
</feature>
<evidence type="ECO:0000256" key="7">
    <source>
        <dbReference type="ARBA" id="ARBA00022989"/>
    </source>
</evidence>
<evidence type="ECO:0000256" key="2">
    <source>
        <dbReference type="ARBA" id="ARBA00005484"/>
    </source>
</evidence>
<proteinExistence type="inferred from homology"/>
<evidence type="ECO:0000256" key="4">
    <source>
        <dbReference type="ARBA" id="ARBA00022692"/>
    </source>
</evidence>
<evidence type="ECO:0000256" key="3">
    <source>
        <dbReference type="ARBA" id="ARBA00022448"/>
    </source>
</evidence>
<dbReference type="NCBIfam" id="TIGR00728">
    <property type="entry name" value="OPT_sfam"/>
    <property type="match status" value="1"/>
</dbReference>
<keyword evidence="6" id="KW-0653">Protein transport</keyword>
<keyword evidence="4 9" id="KW-0812">Transmembrane</keyword>
<evidence type="ECO:0000313" key="10">
    <source>
        <dbReference type="EMBL" id="MBA0830566.1"/>
    </source>
</evidence>
<keyword evidence="5" id="KW-0571">Peptide transport</keyword>
<dbReference type="EMBL" id="JABFAE010000006">
    <property type="protein sequence ID" value="MBA0830566.1"/>
    <property type="molecule type" value="Genomic_DNA"/>
</dbReference>
<dbReference type="Proteomes" id="UP000593575">
    <property type="component" value="Unassembled WGS sequence"/>
</dbReference>
<accession>A0A7J9J883</accession>
<dbReference type="InterPro" id="IPR004813">
    <property type="entry name" value="OPT"/>
</dbReference>
<dbReference type="GO" id="GO:0035673">
    <property type="term" value="F:oligopeptide transmembrane transporter activity"/>
    <property type="evidence" value="ECO:0007669"/>
    <property type="project" value="InterPro"/>
</dbReference>
<comment type="similarity">
    <text evidence="2">Belongs to the oligopeptide OPT transporter (TC 2.A.67.1) family.</text>
</comment>
<feature type="transmembrane region" description="Helical" evidence="9">
    <location>
        <begin position="191"/>
        <end position="213"/>
    </location>
</feature>
<comment type="subcellular location">
    <subcellularLocation>
        <location evidence="1">Membrane</location>
        <topology evidence="1">Multi-pass membrane protein</topology>
    </subcellularLocation>
</comment>
<evidence type="ECO:0000256" key="1">
    <source>
        <dbReference type="ARBA" id="ARBA00004141"/>
    </source>
</evidence>
<dbReference type="PANTHER" id="PTHR22601">
    <property type="entry name" value="ISP4 LIKE PROTEIN"/>
    <property type="match status" value="1"/>
</dbReference>
<feature type="transmembrane region" description="Helical" evidence="9">
    <location>
        <begin position="79"/>
        <end position="101"/>
    </location>
</feature>
<evidence type="ECO:0000256" key="5">
    <source>
        <dbReference type="ARBA" id="ARBA00022856"/>
    </source>
</evidence>
<comment type="caution">
    <text evidence="10">The sequence shown here is derived from an EMBL/GenBank/DDBJ whole genome shotgun (WGS) entry which is preliminary data.</text>
</comment>
<feature type="non-terminal residue" evidence="10">
    <location>
        <position position="258"/>
    </location>
</feature>
<dbReference type="GO" id="GO:0016020">
    <property type="term" value="C:membrane"/>
    <property type="evidence" value="ECO:0007669"/>
    <property type="project" value="UniProtKB-SubCell"/>
</dbReference>
<dbReference type="Pfam" id="PF03169">
    <property type="entry name" value="OPT"/>
    <property type="match status" value="1"/>
</dbReference>
<evidence type="ECO:0000256" key="6">
    <source>
        <dbReference type="ARBA" id="ARBA00022927"/>
    </source>
</evidence>
<keyword evidence="3" id="KW-0813">Transport</keyword>
<name>A0A7J9J883_9ROSI</name>
<sequence>MTPLSYRFDVYKVKNLPIFSGALFKSNERGSSSQHFGFATLTATIFDERDLWRQTKTAFKGDKKMDIHMKLMKYKFVPTWWFVFILVSNISLVLFTCQYYNESLQLPWWGVLVGCAIAFFFILPIGIIAATINQAPGLNIFTEYVIGYLCPELLVANSFKVHGYIIMTQALTFVSDFKIGHYMKIPPQSMFMAQVMGTLVAVLVCTIIAWWLMERFPIFVIPHCCHLTVHGLARWTACSSMCQSYGGSLDPVEYSEPK</sequence>
<keyword evidence="11" id="KW-1185">Reference proteome</keyword>
<reference evidence="10 11" key="1">
    <citation type="journal article" date="2019" name="Genome Biol. Evol.">
        <title>Insights into the evolution of the New World diploid cottons (Gossypium, subgenus Houzingenia) based on genome sequencing.</title>
        <authorList>
            <person name="Grover C.E."/>
            <person name="Arick M.A. 2nd"/>
            <person name="Thrash A."/>
            <person name="Conover J.L."/>
            <person name="Sanders W.S."/>
            <person name="Peterson D.G."/>
            <person name="Frelichowski J.E."/>
            <person name="Scheffler J.A."/>
            <person name="Scheffler B.E."/>
            <person name="Wendel J.F."/>
        </authorList>
    </citation>
    <scope>NUCLEOTIDE SEQUENCE [LARGE SCALE GENOMIC DNA]</scope>
    <source>
        <strain evidence="10">6</strain>
        <tissue evidence="10">Leaf</tissue>
    </source>
</reference>
<dbReference type="InterPro" id="IPR004648">
    <property type="entry name" value="Oligpept_transpt"/>
</dbReference>
<organism evidence="10 11">
    <name type="scientific">Gossypium armourianum</name>
    <dbReference type="NCBI Taxonomy" id="34283"/>
    <lineage>
        <taxon>Eukaryota</taxon>
        <taxon>Viridiplantae</taxon>
        <taxon>Streptophyta</taxon>
        <taxon>Embryophyta</taxon>
        <taxon>Tracheophyta</taxon>
        <taxon>Spermatophyta</taxon>
        <taxon>Magnoliopsida</taxon>
        <taxon>eudicotyledons</taxon>
        <taxon>Gunneridae</taxon>
        <taxon>Pentapetalae</taxon>
        <taxon>rosids</taxon>
        <taxon>malvids</taxon>
        <taxon>Malvales</taxon>
        <taxon>Malvaceae</taxon>
        <taxon>Malvoideae</taxon>
        <taxon>Gossypium</taxon>
    </lineage>
</organism>
<protein>
    <submittedName>
        <fullName evidence="10">Uncharacterized protein</fullName>
    </submittedName>
</protein>
<dbReference type="GO" id="GO:0015031">
    <property type="term" value="P:protein transport"/>
    <property type="evidence" value="ECO:0007669"/>
    <property type="project" value="UniProtKB-KW"/>
</dbReference>
<evidence type="ECO:0000256" key="8">
    <source>
        <dbReference type="ARBA" id="ARBA00023136"/>
    </source>
</evidence>
<evidence type="ECO:0000313" key="11">
    <source>
        <dbReference type="Proteomes" id="UP000593575"/>
    </source>
</evidence>
<keyword evidence="8 9" id="KW-0472">Membrane</keyword>